<gene>
    <name evidence="1" type="ORF">EV670_0164</name>
</gene>
<evidence type="ECO:0000313" key="2">
    <source>
        <dbReference type="Proteomes" id="UP000293671"/>
    </source>
</evidence>
<dbReference type="Pfam" id="PF13376">
    <property type="entry name" value="OmdA"/>
    <property type="match status" value="1"/>
</dbReference>
<reference evidence="1 2" key="1">
    <citation type="submission" date="2019-02" db="EMBL/GenBank/DDBJ databases">
        <title>Genomic Encyclopedia of Type Strains, Phase IV (KMG-IV): sequencing the most valuable type-strain genomes for metagenomic binning, comparative biology and taxonomic classification.</title>
        <authorList>
            <person name="Goeker M."/>
        </authorList>
    </citation>
    <scope>NUCLEOTIDE SEQUENCE [LARGE SCALE GENOMIC DNA]</scope>
    <source>
        <strain evidence="1 2">DSM 19570</strain>
    </source>
</reference>
<dbReference type="Proteomes" id="UP000293671">
    <property type="component" value="Unassembled WGS sequence"/>
</dbReference>
<dbReference type="AlphaFoldDB" id="A0A4Q7W029"/>
<protein>
    <submittedName>
        <fullName evidence="1">Uncharacterized protein YdeI (YjbR/CyaY-like superfamily)</fullName>
    </submittedName>
</protein>
<dbReference type="EMBL" id="SHKP01000004">
    <property type="protein sequence ID" value="RZU02145.1"/>
    <property type="molecule type" value="Genomic_DNA"/>
</dbReference>
<comment type="caution">
    <text evidence="1">The sequence shown here is derived from an EMBL/GenBank/DDBJ whole genome shotgun (WGS) entry which is preliminary data.</text>
</comment>
<accession>A0A4Q7W029</accession>
<keyword evidence="2" id="KW-1185">Reference proteome</keyword>
<name>A0A4Q7W029_9BURK</name>
<organism evidence="1 2">
    <name type="scientific">Rivibacter subsaxonicus</name>
    <dbReference type="NCBI Taxonomy" id="457575"/>
    <lineage>
        <taxon>Bacteria</taxon>
        <taxon>Pseudomonadati</taxon>
        <taxon>Pseudomonadota</taxon>
        <taxon>Betaproteobacteria</taxon>
        <taxon>Burkholderiales</taxon>
        <taxon>Rivibacter</taxon>
    </lineage>
</organism>
<dbReference type="OrthoDB" id="9796999at2"/>
<evidence type="ECO:0000313" key="1">
    <source>
        <dbReference type="EMBL" id="RZU02145.1"/>
    </source>
</evidence>
<sequence length="194" mass="21717">MPASKPAAPGEPRFFATAAAFRAWLARNAGSATELVVGFHKVGSGQPSMSWPESVDEALCVGWIDGVRKRIDEQRYQIRFTPRKPGSTWSAINIARVAALEAEGRMQAAGLAAFARRVEHKSRTYAYEQAESATLAPAEQKLFQADRAAWTFFERQPPSYRHKLLWWVTSAKQAATRQSRLQRLIEASKRGERI</sequence>
<proteinExistence type="predicted"/>
<dbReference type="RefSeq" id="WP_130429928.1">
    <property type="nucleotide sequence ID" value="NZ_SHKP01000004.1"/>
</dbReference>